<evidence type="ECO:0000256" key="2">
    <source>
        <dbReference type="ARBA" id="ARBA00022603"/>
    </source>
</evidence>
<dbReference type="AlphaFoldDB" id="A0A1G6MDT5"/>
<dbReference type="PANTHER" id="PTHR45790">
    <property type="entry name" value="SIROHEME SYNTHASE-RELATED"/>
    <property type="match status" value="1"/>
</dbReference>
<dbReference type="InterPro" id="IPR014777">
    <property type="entry name" value="4pyrrole_Mease_sub1"/>
</dbReference>
<dbReference type="Gene3D" id="3.40.50.10090">
    <property type="match status" value="2"/>
</dbReference>
<dbReference type="GO" id="GO:0004851">
    <property type="term" value="F:uroporphyrin-III C-methyltransferase activity"/>
    <property type="evidence" value="ECO:0007669"/>
    <property type="project" value="UniProtKB-EC"/>
</dbReference>
<evidence type="ECO:0000256" key="4">
    <source>
        <dbReference type="ARBA" id="ARBA00022691"/>
    </source>
</evidence>
<dbReference type="GO" id="GO:0019354">
    <property type="term" value="P:siroheme biosynthetic process"/>
    <property type="evidence" value="ECO:0007669"/>
    <property type="project" value="InterPro"/>
</dbReference>
<dbReference type="NCBIfam" id="TIGR01469">
    <property type="entry name" value="cobA_cysG_Cterm"/>
    <property type="match status" value="1"/>
</dbReference>
<dbReference type="RefSeq" id="WP_093730557.1">
    <property type="nucleotide sequence ID" value="NZ_FMYW01000009.1"/>
</dbReference>
<evidence type="ECO:0000259" key="7">
    <source>
        <dbReference type="Pfam" id="PF02602"/>
    </source>
</evidence>
<evidence type="ECO:0000256" key="3">
    <source>
        <dbReference type="ARBA" id="ARBA00022679"/>
    </source>
</evidence>
<feature type="domain" description="Tetrapyrrole methylase" evidence="6">
    <location>
        <begin position="6"/>
        <end position="217"/>
    </location>
</feature>
<dbReference type="CDD" id="cd06578">
    <property type="entry name" value="HemD"/>
    <property type="match status" value="1"/>
</dbReference>
<dbReference type="Pfam" id="PF00590">
    <property type="entry name" value="TP_methylase"/>
    <property type="match status" value="1"/>
</dbReference>
<dbReference type="InterPro" id="IPR003754">
    <property type="entry name" value="4pyrrol_synth_uPrphyn_synth"/>
</dbReference>
<protein>
    <recommendedName>
        <fullName evidence="1">uroporphyrinogen-III C-methyltransferase</fullName>
        <ecNumber evidence="1">2.1.1.107</ecNumber>
    </recommendedName>
</protein>
<dbReference type="CDD" id="cd11642">
    <property type="entry name" value="SUMT"/>
    <property type="match status" value="1"/>
</dbReference>
<dbReference type="EC" id="2.1.1.107" evidence="1"/>
<organism evidence="8 9">
    <name type="scientific">Succiniclasticum ruminis</name>
    <dbReference type="NCBI Taxonomy" id="40841"/>
    <lineage>
        <taxon>Bacteria</taxon>
        <taxon>Bacillati</taxon>
        <taxon>Bacillota</taxon>
        <taxon>Negativicutes</taxon>
        <taxon>Acidaminococcales</taxon>
        <taxon>Acidaminococcaceae</taxon>
        <taxon>Succiniclasticum</taxon>
    </lineage>
</organism>
<evidence type="ECO:0000256" key="1">
    <source>
        <dbReference type="ARBA" id="ARBA00012162"/>
    </source>
</evidence>
<reference evidence="9" key="1">
    <citation type="submission" date="2016-10" db="EMBL/GenBank/DDBJ databases">
        <authorList>
            <person name="Varghese N."/>
            <person name="Submissions S."/>
        </authorList>
    </citation>
    <scope>NUCLEOTIDE SEQUENCE [LARGE SCALE GENOMIC DNA]</scope>
    <source>
        <strain evidence="9">DSM 11005</strain>
    </source>
</reference>
<keyword evidence="9" id="KW-1185">Reference proteome</keyword>
<dbReference type="InterPro" id="IPR003043">
    <property type="entry name" value="Uropor_MeTrfase_CS"/>
</dbReference>
<dbReference type="FunFam" id="3.40.1010.10:FF:000001">
    <property type="entry name" value="Siroheme synthase"/>
    <property type="match status" value="1"/>
</dbReference>
<evidence type="ECO:0000256" key="5">
    <source>
        <dbReference type="ARBA" id="ARBA00023244"/>
    </source>
</evidence>
<dbReference type="InterPro" id="IPR036108">
    <property type="entry name" value="4pyrrol_syn_uPrphyn_synt_sf"/>
</dbReference>
<dbReference type="SUPFAM" id="SSF69618">
    <property type="entry name" value="HemD-like"/>
    <property type="match status" value="1"/>
</dbReference>
<keyword evidence="3 8" id="KW-0808">Transferase</keyword>
<keyword evidence="5" id="KW-0627">Porphyrin biosynthesis</keyword>
<evidence type="ECO:0000313" key="9">
    <source>
        <dbReference type="Proteomes" id="UP000198943"/>
    </source>
</evidence>
<dbReference type="GO" id="GO:0004852">
    <property type="term" value="F:uroporphyrinogen-III synthase activity"/>
    <property type="evidence" value="ECO:0007669"/>
    <property type="project" value="InterPro"/>
</dbReference>
<dbReference type="EMBL" id="FMYW01000009">
    <property type="protein sequence ID" value="SDC53659.1"/>
    <property type="molecule type" value="Genomic_DNA"/>
</dbReference>
<dbReference type="FunFam" id="3.30.950.10:FF:000001">
    <property type="entry name" value="Siroheme synthase"/>
    <property type="match status" value="1"/>
</dbReference>
<dbReference type="PROSITE" id="PS00839">
    <property type="entry name" value="SUMT_1"/>
    <property type="match status" value="1"/>
</dbReference>
<dbReference type="NCBIfam" id="NF004790">
    <property type="entry name" value="PRK06136.1"/>
    <property type="match status" value="1"/>
</dbReference>
<dbReference type="Gene3D" id="3.30.950.10">
    <property type="entry name" value="Methyltransferase, Cobalt-precorrin-4 Transmethylase, Domain 2"/>
    <property type="match status" value="1"/>
</dbReference>
<keyword evidence="2 8" id="KW-0489">Methyltransferase</keyword>
<dbReference type="GO" id="GO:0032259">
    <property type="term" value="P:methylation"/>
    <property type="evidence" value="ECO:0007669"/>
    <property type="project" value="UniProtKB-KW"/>
</dbReference>
<dbReference type="InterPro" id="IPR014776">
    <property type="entry name" value="4pyrrole_Mease_sub2"/>
</dbReference>
<sequence length="506" mass="54533">MEQKGKVYLIGAGPGDPGLLTLKGRDCLAACDVVVYDRLADPRILSWVNPEAERIYVGKASSNHVMKQEDISKLLVKLAAEGKTVARLKGGDSFVFGRGGEEALLLKENNLPFEFVPGITSAISVPEYAGIPVTHRKVAASFAVITGHEDPSREKSGINWKGLATGVDTLVFLMGVENLKNIAAKLIENGRPADTPAALIRWGTHPEQRTLVTTLGNAYEDVLRTGMKPPAIFIVGEVVKLRDSLSWFETKPLFGKTFVVTRARAQASVLTEKLEMEGAKVMEVPAIKITDPDDFAPLDAAQKSLASYDWVIFTSSNGVDLFFDRLLQNGKDARAFAHNKIAAIGTATADMLTAYGLTADLIPASYKAEDLIDTLLPQLHKGSKVLLARAKEARNVLPDSLQAAGADVDVVAVYQTVSDCENKEELLDALKNKAVDCITFTSSSTVTNLLKALDSEKELLKDVTLAAIGPITAKTMEKNGLKPTVCADTYTIDGLVEALNAFYAVK</sequence>
<dbReference type="Gene3D" id="3.40.1010.10">
    <property type="entry name" value="Cobalt-precorrin-4 Transmethylase, Domain 1"/>
    <property type="match status" value="1"/>
</dbReference>
<keyword evidence="4" id="KW-0949">S-adenosyl-L-methionine</keyword>
<dbReference type="InterPro" id="IPR050161">
    <property type="entry name" value="Siro_Cobalamin_biosynth"/>
</dbReference>
<accession>A0A1G6MDT5</accession>
<dbReference type="InterPro" id="IPR006366">
    <property type="entry name" value="CobA/CysG_C"/>
</dbReference>
<gene>
    <name evidence="8" type="ORF">SAMN04487864_10977</name>
</gene>
<dbReference type="SUPFAM" id="SSF53790">
    <property type="entry name" value="Tetrapyrrole methylase"/>
    <property type="match status" value="1"/>
</dbReference>
<dbReference type="Pfam" id="PF02602">
    <property type="entry name" value="HEM4"/>
    <property type="match status" value="1"/>
</dbReference>
<dbReference type="InterPro" id="IPR000878">
    <property type="entry name" value="4pyrrol_Mease"/>
</dbReference>
<feature type="domain" description="Tetrapyrrole biosynthesis uroporphyrinogen III synthase" evidence="7">
    <location>
        <begin position="269"/>
        <end position="497"/>
    </location>
</feature>
<evidence type="ECO:0000259" key="6">
    <source>
        <dbReference type="Pfam" id="PF00590"/>
    </source>
</evidence>
<evidence type="ECO:0000313" key="8">
    <source>
        <dbReference type="EMBL" id="SDC53659.1"/>
    </source>
</evidence>
<dbReference type="OrthoDB" id="9815856at2"/>
<dbReference type="PANTHER" id="PTHR45790:SF3">
    <property type="entry name" value="S-ADENOSYL-L-METHIONINE-DEPENDENT UROPORPHYRINOGEN III METHYLTRANSFERASE, CHLOROPLASTIC"/>
    <property type="match status" value="1"/>
</dbReference>
<dbReference type="FunFam" id="3.40.50.10090:FF:000001">
    <property type="entry name" value="Bifunctional uroporphyrinogen-III C-methyltransferase/uroporphyrinogen-III synthase"/>
    <property type="match status" value="1"/>
</dbReference>
<proteinExistence type="predicted"/>
<dbReference type="InterPro" id="IPR035996">
    <property type="entry name" value="4pyrrol_Methylase_sf"/>
</dbReference>
<name>A0A1G6MDT5_9FIRM</name>
<dbReference type="Proteomes" id="UP000198943">
    <property type="component" value="Unassembled WGS sequence"/>
</dbReference>